<proteinExistence type="predicted"/>
<evidence type="ECO:0000256" key="1">
    <source>
        <dbReference type="SAM" id="MobiDB-lite"/>
    </source>
</evidence>
<gene>
    <name evidence="2" type="ORF">S01H4_42884</name>
</gene>
<comment type="caution">
    <text evidence="2">The sequence shown here is derived from an EMBL/GenBank/DDBJ whole genome shotgun (WGS) entry which is preliminary data.</text>
</comment>
<protein>
    <submittedName>
        <fullName evidence="2">Uncharacterized protein</fullName>
    </submittedName>
</protein>
<organism evidence="2">
    <name type="scientific">marine sediment metagenome</name>
    <dbReference type="NCBI Taxonomy" id="412755"/>
    <lineage>
        <taxon>unclassified sequences</taxon>
        <taxon>metagenomes</taxon>
        <taxon>ecological metagenomes</taxon>
    </lineage>
</organism>
<name>X1BHJ6_9ZZZZ</name>
<dbReference type="EMBL" id="BART01023599">
    <property type="protein sequence ID" value="GAG94465.1"/>
    <property type="molecule type" value="Genomic_DNA"/>
</dbReference>
<evidence type="ECO:0000313" key="2">
    <source>
        <dbReference type="EMBL" id="GAG94465.1"/>
    </source>
</evidence>
<accession>X1BHJ6</accession>
<sequence length="233" mass="27502">MELFQVFWDDQKKLFLEFEKNDEEQVLFLPEKINRLNIQFEISKIVKQEICYKESPSLVSIKKIYHSNEFLGFSIELDEIQGYIDIQIKILRLTIYLYSGQRIEYTFSEKFNVSDIWVNDDCYAGFQFIDLSINKNQRKKVTQERVVQAIKTDFNERKEERTVIYEKNSIESIPMDQSVISMMNESNKTLKNIEHHLATLAITLQNMPVNPISYGPPSRIPHRIPGPGIERIK</sequence>
<feature type="region of interest" description="Disordered" evidence="1">
    <location>
        <begin position="214"/>
        <end position="233"/>
    </location>
</feature>
<reference evidence="2" key="1">
    <citation type="journal article" date="2014" name="Front. Microbiol.">
        <title>High frequency of phylogenetically diverse reductive dehalogenase-homologous genes in deep subseafloor sedimentary metagenomes.</title>
        <authorList>
            <person name="Kawai M."/>
            <person name="Futagami T."/>
            <person name="Toyoda A."/>
            <person name="Takaki Y."/>
            <person name="Nishi S."/>
            <person name="Hori S."/>
            <person name="Arai W."/>
            <person name="Tsubouchi T."/>
            <person name="Morono Y."/>
            <person name="Uchiyama I."/>
            <person name="Ito T."/>
            <person name="Fujiyama A."/>
            <person name="Inagaki F."/>
            <person name="Takami H."/>
        </authorList>
    </citation>
    <scope>NUCLEOTIDE SEQUENCE</scope>
    <source>
        <strain evidence="2">Expedition CK06-06</strain>
    </source>
</reference>
<dbReference type="AlphaFoldDB" id="X1BHJ6"/>
<feature type="non-terminal residue" evidence="2">
    <location>
        <position position="233"/>
    </location>
</feature>